<dbReference type="Proteomes" id="UP000000925">
    <property type="component" value="Chromosome"/>
</dbReference>
<name>D5EJ76_CORAD</name>
<keyword evidence="2" id="KW-0479">Metal-binding</keyword>
<evidence type="ECO:0000313" key="4">
    <source>
        <dbReference type="EMBL" id="ADE54475.1"/>
    </source>
</evidence>
<dbReference type="EMBL" id="CP001998">
    <property type="protein sequence ID" value="ADE54475.1"/>
    <property type="molecule type" value="Genomic_DNA"/>
</dbReference>
<dbReference type="KEGG" id="caa:Caka_1456"/>
<organism evidence="4 5">
    <name type="scientific">Coraliomargarita akajimensis (strain DSM 45221 / IAM 15411 / JCM 23193 / KCTC 12865 / 04OKA010-24)</name>
    <dbReference type="NCBI Taxonomy" id="583355"/>
    <lineage>
        <taxon>Bacteria</taxon>
        <taxon>Pseudomonadati</taxon>
        <taxon>Verrucomicrobiota</taxon>
        <taxon>Opitutia</taxon>
        <taxon>Puniceicoccales</taxon>
        <taxon>Coraliomargaritaceae</taxon>
        <taxon>Coraliomargarita</taxon>
    </lineage>
</organism>
<evidence type="ECO:0000256" key="1">
    <source>
        <dbReference type="ARBA" id="ARBA00010211"/>
    </source>
</evidence>
<dbReference type="InterPro" id="IPR011234">
    <property type="entry name" value="Fumarylacetoacetase-like_C"/>
</dbReference>
<dbReference type="EC" id="5.3.3.10" evidence="4"/>
<dbReference type="GO" id="GO:0008704">
    <property type="term" value="F:5-carboxymethyl-2-hydroxymuconate delta-isomerase activity"/>
    <property type="evidence" value="ECO:0007669"/>
    <property type="project" value="UniProtKB-EC"/>
</dbReference>
<dbReference type="eggNOG" id="COG0179">
    <property type="taxonomic scope" value="Bacteria"/>
</dbReference>
<evidence type="ECO:0000259" key="3">
    <source>
        <dbReference type="Pfam" id="PF01557"/>
    </source>
</evidence>
<dbReference type="Pfam" id="PF01557">
    <property type="entry name" value="FAA_hydrolase"/>
    <property type="match status" value="1"/>
</dbReference>
<dbReference type="PANTHER" id="PTHR11820">
    <property type="entry name" value="ACYLPYRUVASE"/>
    <property type="match status" value="1"/>
</dbReference>
<dbReference type="FunFam" id="3.90.850.10:FF:000002">
    <property type="entry name" value="2-hydroxyhepta-2,4-diene-1,7-dioate isomerase"/>
    <property type="match status" value="1"/>
</dbReference>
<dbReference type="RefSeq" id="WP_013043197.1">
    <property type="nucleotide sequence ID" value="NC_014008.1"/>
</dbReference>
<gene>
    <name evidence="4" type="ordered locus">Caka_1456</name>
</gene>
<dbReference type="GO" id="GO:0019752">
    <property type="term" value="P:carboxylic acid metabolic process"/>
    <property type="evidence" value="ECO:0007669"/>
    <property type="project" value="UniProtKB-ARBA"/>
</dbReference>
<accession>D5EJ76</accession>
<dbReference type="SUPFAM" id="SSF56529">
    <property type="entry name" value="FAH"/>
    <property type="match status" value="1"/>
</dbReference>
<comment type="similarity">
    <text evidence="1">Belongs to the FAH family.</text>
</comment>
<proteinExistence type="inferred from homology"/>
<keyword evidence="5" id="KW-1185">Reference proteome</keyword>
<reference evidence="4 5" key="1">
    <citation type="journal article" date="2010" name="Stand. Genomic Sci.">
        <title>Complete genome sequence of Coraliomargarita akajimensis type strain (04OKA010-24).</title>
        <authorList>
            <person name="Mavromatis K."/>
            <person name="Abt B."/>
            <person name="Brambilla E."/>
            <person name="Lapidus A."/>
            <person name="Copeland A."/>
            <person name="Deshpande S."/>
            <person name="Nolan M."/>
            <person name="Lucas S."/>
            <person name="Tice H."/>
            <person name="Cheng J.F."/>
            <person name="Han C."/>
            <person name="Detter J.C."/>
            <person name="Woyke T."/>
            <person name="Goodwin L."/>
            <person name="Pitluck S."/>
            <person name="Held B."/>
            <person name="Brettin T."/>
            <person name="Tapia R."/>
            <person name="Ivanova N."/>
            <person name="Mikhailova N."/>
            <person name="Pati A."/>
            <person name="Liolios K."/>
            <person name="Chen A."/>
            <person name="Palaniappan K."/>
            <person name="Land M."/>
            <person name="Hauser L."/>
            <person name="Chang Y.J."/>
            <person name="Jeffries C.D."/>
            <person name="Rohde M."/>
            <person name="Goker M."/>
            <person name="Bristow J."/>
            <person name="Eisen J.A."/>
            <person name="Markowitz V."/>
            <person name="Hugenholtz P."/>
            <person name="Klenk H.P."/>
            <person name="Kyrpides N.C."/>
        </authorList>
    </citation>
    <scope>NUCLEOTIDE SEQUENCE [LARGE SCALE GENOMIC DNA]</scope>
    <source>
        <strain evidence="5">DSM 45221 / IAM 15411 / JCM 23193 / KCTC 12865</strain>
    </source>
</reference>
<protein>
    <submittedName>
        <fullName evidence="4">5-carboxymethyl-2-hydroxymuconateDelta-isomerase</fullName>
        <ecNumber evidence="4">5.3.3.10</ecNumber>
    </submittedName>
</protein>
<dbReference type="GO" id="GO:0046872">
    <property type="term" value="F:metal ion binding"/>
    <property type="evidence" value="ECO:0007669"/>
    <property type="project" value="UniProtKB-KW"/>
</dbReference>
<evidence type="ECO:0000256" key="2">
    <source>
        <dbReference type="ARBA" id="ARBA00022723"/>
    </source>
</evidence>
<feature type="domain" description="Fumarylacetoacetase-like C-terminal" evidence="3">
    <location>
        <begin position="55"/>
        <end position="262"/>
    </location>
</feature>
<dbReference type="STRING" id="583355.Caka_1456"/>
<keyword evidence="4" id="KW-0413">Isomerase</keyword>
<dbReference type="HOGENOM" id="CLU_028458_3_0_0"/>
<dbReference type="OrthoDB" id="9805307at2"/>
<sequence>MQIARVQIADGSIHFAAERGTQLLRIEGSLFDDFKVTDERLIPVRRLCPIQPSAIFGIGLNYRAHAEEMNADLPEHPVVFMKNPAAAHDPDSAIQIPRHLHSDQVDYEAELAVIIGKTCKNVPPARALEHVFGYTCANDVSARDWQKFHGGGQWSRGKSFDTFCPLGPVIVTADDIPNPQILPIRGILNGEIRQESWTGDMIFSVAEIISFLSGSTTLLPGTVILTGTPPGVGMAAEPQRFLKQGDDICIEITGIGMLRNPVSEEVTG</sequence>
<evidence type="ECO:0000313" key="5">
    <source>
        <dbReference type="Proteomes" id="UP000000925"/>
    </source>
</evidence>
<dbReference type="InterPro" id="IPR036663">
    <property type="entry name" value="Fumarylacetoacetase_C_sf"/>
</dbReference>
<dbReference type="Gene3D" id="3.90.850.10">
    <property type="entry name" value="Fumarylacetoacetase-like, C-terminal domain"/>
    <property type="match status" value="1"/>
</dbReference>
<dbReference type="AlphaFoldDB" id="D5EJ76"/>